<protein>
    <submittedName>
        <fullName evidence="2">Uncharacterized protein</fullName>
    </submittedName>
</protein>
<dbReference type="PANTHER" id="PTHR38681:SF1">
    <property type="entry name" value="RETROVIRUS-RELATED POL POLYPROTEIN FROM TRANSPOSON 412-LIKE PROTEIN"/>
    <property type="match status" value="1"/>
</dbReference>
<dbReference type="Gene3D" id="3.30.420.10">
    <property type="entry name" value="Ribonuclease H-like superfamily/Ribonuclease H"/>
    <property type="match status" value="1"/>
</dbReference>
<sequence>MAYADTSKWSDALPLVLLGIRSTIKENIGCTPAELVYGTTLTLPGQLVDQDTTISTDPNRFVSRLLQTMQNIKATPPRENNNRVQLDRRLGTCKFVFARVDTVRKPLKQPYEGPYQVMCK</sequence>
<dbReference type="PANTHER" id="PTHR38681">
    <property type="entry name" value="RETROVIRUS-RELATED POL POLYPROTEIN FROM TRANSPOSON 412-LIKE PROTEIN-RELATED"/>
    <property type="match status" value="1"/>
</dbReference>
<dbReference type="Proteomes" id="UP000050791">
    <property type="component" value="Unassembled WGS sequence"/>
</dbReference>
<evidence type="ECO:0000313" key="2">
    <source>
        <dbReference type="WBParaSite" id="SMTH1_23220.1"/>
    </source>
</evidence>
<dbReference type="InterPro" id="IPR036397">
    <property type="entry name" value="RNaseH_sf"/>
</dbReference>
<evidence type="ECO:0000313" key="1">
    <source>
        <dbReference type="Proteomes" id="UP000050791"/>
    </source>
</evidence>
<dbReference type="GO" id="GO:0003676">
    <property type="term" value="F:nucleic acid binding"/>
    <property type="evidence" value="ECO:0007669"/>
    <property type="project" value="InterPro"/>
</dbReference>
<dbReference type="AlphaFoldDB" id="A0AA85B0D7"/>
<proteinExistence type="predicted"/>
<organism evidence="1 2">
    <name type="scientific">Schistosoma mattheei</name>
    <dbReference type="NCBI Taxonomy" id="31246"/>
    <lineage>
        <taxon>Eukaryota</taxon>
        <taxon>Metazoa</taxon>
        <taxon>Spiralia</taxon>
        <taxon>Lophotrochozoa</taxon>
        <taxon>Platyhelminthes</taxon>
        <taxon>Trematoda</taxon>
        <taxon>Digenea</taxon>
        <taxon>Strigeidida</taxon>
        <taxon>Schistosomatoidea</taxon>
        <taxon>Schistosomatidae</taxon>
        <taxon>Schistosoma</taxon>
    </lineage>
</organism>
<dbReference type="WBParaSite" id="SMTH1_23220.1">
    <property type="protein sequence ID" value="SMTH1_23220.1"/>
    <property type="gene ID" value="SMTH1_23220"/>
</dbReference>
<name>A0AA85B0D7_9TREM</name>
<reference evidence="2" key="1">
    <citation type="submission" date="2023-11" db="UniProtKB">
        <authorList>
            <consortium name="WormBaseParasite"/>
        </authorList>
    </citation>
    <scope>IDENTIFICATION</scope>
</reference>
<accession>A0AA85B0D7</accession>